<dbReference type="InterPro" id="IPR050464">
    <property type="entry name" value="Zeta_carotene_desat/Oxidored"/>
</dbReference>
<dbReference type="InterPro" id="IPR036188">
    <property type="entry name" value="FAD/NAD-bd_sf"/>
</dbReference>
<accession>A0ABU4VKQ3</accession>
<evidence type="ECO:0000259" key="1">
    <source>
        <dbReference type="Pfam" id="PF01593"/>
    </source>
</evidence>
<dbReference type="Gene3D" id="3.50.50.60">
    <property type="entry name" value="FAD/NAD(P)-binding domain"/>
    <property type="match status" value="1"/>
</dbReference>
<dbReference type="Pfam" id="PF01593">
    <property type="entry name" value="Amino_oxidase"/>
    <property type="match status" value="1"/>
</dbReference>
<dbReference type="SUPFAM" id="SSF51905">
    <property type="entry name" value="FAD/NAD(P)-binding domain"/>
    <property type="match status" value="1"/>
</dbReference>
<gene>
    <name evidence="2" type="ORF">SK069_12280</name>
</gene>
<evidence type="ECO:0000313" key="3">
    <source>
        <dbReference type="Proteomes" id="UP001277761"/>
    </source>
</evidence>
<evidence type="ECO:0000313" key="2">
    <source>
        <dbReference type="EMBL" id="MDX8152378.1"/>
    </source>
</evidence>
<organism evidence="2 3">
    <name type="scientific">Patulibacter brassicae</name>
    <dbReference type="NCBI Taxonomy" id="1705717"/>
    <lineage>
        <taxon>Bacteria</taxon>
        <taxon>Bacillati</taxon>
        <taxon>Actinomycetota</taxon>
        <taxon>Thermoleophilia</taxon>
        <taxon>Solirubrobacterales</taxon>
        <taxon>Patulibacteraceae</taxon>
        <taxon>Patulibacter</taxon>
    </lineage>
</organism>
<dbReference type="InterPro" id="IPR002937">
    <property type="entry name" value="Amino_oxidase"/>
</dbReference>
<keyword evidence="3" id="KW-1185">Reference proteome</keyword>
<protein>
    <submittedName>
        <fullName evidence="2">FAD-dependent oxidoreductase</fullName>
    </submittedName>
</protein>
<feature type="domain" description="Amine oxidase" evidence="1">
    <location>
        <begin position="10"/>
        <end position="423"/>
    </location>
</feature>
<name>A0ABU4VKQ3_9ACTN</name>
<dbReference type="EMBL" id="JAXAVX010000005">
    <property type="protein sequence ID" value="MDX8152378.1"/>
    <property type="molecule type" value="Genomic_DNA"/>
</dbReference>
<proteinExistence type="predicted"/>
<reference evidence="2 3" key="1">
    <citation type="submission" date="2023-11" db="EMBL/GenBank/DDBJ databases">
        <authorList>
            <person name="Xu M."/>
            <person name="Jiang T."/>
        </authorList>
    </citation>
    <scope>NUCLEOTIDE SEQUENCE [LARGE SCALE GENOMIC DNA]</scope>
    <source>
        <strain evidence="2 3">SD</strain>
    </source>
</reference>
<dbReference type="RefSeq" id="WP_319954532.1">
    <property type="nucleotide sequence ID" value="NZ_JAXAVX010000005.1"/>
</dbReference>
<dbReference type="PANTHER" id="PTHR42923">
    <property type="entry name" value="PROTOPORPHYRINOGEN OXIDASE"/>
    <property type="match status" value="1"/>
</dbReference>
<comment type="caution">
    <text evidence="2">The sequence shown here is derived from an EMBL/GenBank/DDBJ whole genome shotgun (WGS) entry which is preliminary data.</text>
</comment>
<dbReference type="Proteomes" id="UP001277761">
    <property type="component" value="Unassembled WGS sequence"/>
</dbReference>
<sequence>MRVIVIGAGIAGAAAARGLRAQGHEVVVVESADGVGGRTRTVEVDGFRVDTGAIFVMGQYDRTLEFLRESGHATAMGRWPARTAVLADDGRLHRVRFDRPWTLLGLPQLRLGDRLRMAARIGRLVLTRGPGPFTLEELAVGDDGTTLSDWGRRTLGDRGYEYVLRPLMGPLTGADPDVISAGFARALMHQVTRTQLTVPAGGMGAIADWLLQDAGAEVRLSAPARSLAATDAGIVVGLDDETLEADGVVVATDVRTTTELLRPVLDPDLTVELERVTPIRTFHVLLGYHRDPWADVPYDLVVRAGSGRHHDYGVLRNARRAPGSAPPGGETVSVYLDTAQLAGRDPLEAARTAVADTFGPARADVERVFELEAGLIAPTPGHYRRMLALRDAMPDRIRLAGDFLTHSGIEGALRSGDRAAADLDALAAATSSASGVAAAPTTV</sequence>